<accession>A0A1Y1K2M4</accession>
<proteinExistence type="predicted"/>
<feature type="domain" description="DUF4806" evidence="1">
    <location>
        <begin position="251"/>
        <end position="339"/>
    </location>
</feature>
<dbReference type="Pfam" id="PF16064">
    <property type="entry name" value="DUF4806"/>
    <property type="match status" value="1"/>
</dbReference>
<evidence type="ECO:0000313" key="2">
    <source>
        <dbReference type="EMBL" id="JAV53626.1"/>
    </source>
</evidence>
<dbReference type="EMBL" id="GEZM01098941">
    <property type="protein sequence ID" value="JAV53626.1"/>
    <property type="molecule type" value="Transcribed_RNA"/>
</dbReference>
<evidence type="ECO:0000259" key="1">
    <source>
        <dbReference type="Pfam" id="PF16064"/>
    </source>
</evidence>
<organism evidence="2">
    <name type="scientific">Photinus pyralis</name>
    <name type="common">Common eastern firefly</name>
    <name type="synonym">Lampyris pyralis</name>
    <dbReference type="NCBI Taxonomy" id="7054"/>
    <lineage>
        <taxon>Eukaryota</taxon>
        <taxon>Metazoa</taxon>
        <taxon>Ecdysozoa</taxon>
        <taxon>Arthropoda</taxon>
        <taxon>Hexapoda</taxon>
        <taxon>Insecta</taxon>
        <taxon>Pterygota</taxon>
        <taxon>Neoptera</taxon>
        <taxon>Endopterygota</taxon>
        <taxon>Coleoptera</taxon>
        <taxon>Polyphaga</taxon>
        <taxon>Elateriformia</taxon>
        <taxon>Elateroidea</taxon>
        <taxon>Lampyridae</taxon>
        <taxon>Lampyrinae</taxon>
        <taxon>Photinus</taxon>
    </lineage>
</organism>
<protein>
    <recommendedName>
        <fullName evidence="1">DUF4806 domain-containing protein</fullName>
    </recommendedName>
</protein>
<reference evidence="2" key="1">
    <citation type="journal article" date="2016" name="Sci. Rep.">
        <title>Molecular characterization of firefly nuptial gifts: a multi-omics approach sheds light on postcopulatory sexual selection.</title>
        <authorList>
            <person name="Al-Wathiqui N."/>
            <person name="Fallon T.R."/>
            <person name="South A."/>
            <person name="Weng J.K."/>
            <person name="Lewis S.M."/>
        </authorList>
    </citation>
    <scope>NUCLEOTIDE SEQUENCE</scope>
</reference>
<dbReference type="EMBL" id="GEZM01098938">
    <property type="protein sequence ID" value="JAV53631.1"/>
    <property type="molecule type" value="Transcribed_RNA"/>
</dbReference>
<dbReference type="AlphaFoldDB" id="A0A1Y1K2M4"/>
<name>A0A1Y1K2M4_PHOPY</name>
<dbReference type="InterPro" id="IPR032071">
    <property type="entry name" value="DUF4806"/>
</dbReference>
<sequence>MGFKIVQTTEDDEEVLTVVPDRWEENGYLYWPPGRSGYRLRKNENAIPDQTWSKSKCIVKRHNISSFKEALMQEKSMSKFDDTADEENYKCRQQEDRLHPQRKFQQTESYDFNYMLNVENLPPAKTVVPSLFIDQTIDSSKTVRCEEIKTSTTEPQDSELILISDDMGVFTLPKQVDNPQGILETTQIEKILLNQEQLFEQQEVIKKSIAGLHTQFELLLTTLEKSITTVAKESTSTDVSDEVMTSLLRPLPLSNLDQLNDLEKKLGDKDLQSVFVKHLTRIGGVDGNKNSNRITYMVVDAIFERQFLVSCSWTGSTKTKNDKKIAFMEYKNVIQSFYNIIHLADSRYTMDDNNSFFKRILKNSASRAGKQTKANAKKTNANSEEILVDVAL</sequence>